<feature type="compositionally biased region" description="Basic and acidic residues" evidence="1">
    <location>
        <begin position="316"/>
        <end position="340"/>
    </location>
</feature>
<evidence type="ECO:0000313" key="2">
    <source>
        <dbReference type="EMBL" id="KAF9660709.1"/>
    </source>
</evidence>
<name>A0A835MEN0_9ROSI</name>
<dbReference type="OrthoDB" id="1917301at2759"/>
<dbReference type="PROSITE" id="PS00726">
    <property type="entry name" value="AP_NUCLEASE_F1_1"/>
    <property type="match status" value="1"/>
</dbReference>
<dbReference type="InterPro" id="IPR020847">
    <property type="entry name" value="AP_endonuclease_F1_BS"/>
</dbReference>
<protein>
    <submittedName>
        <fullName evidence="2">Uncharacterized protein</fullName>
    </submittedName>
</protein>
<comment type="caution">
    <text evidence="2">The sequence shown here is derived from an EMBL/GenBank/DDBJ whole genome shotgun (WGS) entry which is preliminary data.</text>
</comment>
<dbReference type="EMBL" id="JADGMS010000020">
    <property type="protein sequence ID" value="KAF9660709.1"/>
    <property type="molecule type" value="Genomic_DNA"/>
</dbReference>
<organism evidence="2 3">
    <name type="scientific">Salix dunnii</name>
    <dbReference type="NCBI Taxonomy" id="1413687"/>
    <lineage>
        <taxon>Eukaryota</taxon>
        <taxon>Viridiplantae</taxon>
        <taxon>Streptophyta</taxon>
        <taxon>Embryophyta</taxon>
        <taxon>Tracheophyta</taxon>
        <taxon>Spermatophyta</taxon>
        <taxon>Magnoliopsida</taxon>
        <taxon>eudicotyledons</taxon>
        <taxon>Gunneridae</taxon>
        <taxon>Pentapetalae</taxon>
        <taxon>rosids</taxon>
        <taxon>fabids</taxon>
        <taxon>Malpighiales</taxon>
        <taxon>Salicaceae</taxon>
        <taxon>Saliceae</taxon>
        <taxon>Salix</taxon>
    </lineage>
</organism>
<evidence type="ECO:0000256" key="1">
    <source>
        <dbReference type="SAM" id="MobiDB-lite"/>
    </source>
</evidence>
<accession>A0A835MEN0</accession>
<proteinExistence type="predicted"/>
<keyword evidence="3" id="KW-1185">Reference proteome</keyword>
<reference evidence="2 3" key="1">
    <citation type="submission" date="2020-10" db="EMBL/GenBank/DDBJ databases">
        <title>Plant Genome Project.</title>
        <authorList>
            <person name="Zhang R.-G."/>
        </authorList>
    </citation>
    <scope>NUCLEOTIDE SEQUENCE [LARGE SCALE GENOMIC DNA]</scope>
    <source>
        <strain evidence="2">FAFU-HL-1</strain>
        <tissue evidence="2">Leaf</tissue>
    </source>
</reference>
<dbReference type="GO" id="GO:0004519">
    <property type="term" value="F:endonuclease activity"/>
    <property type="evidence" value="ECO:0007669"/>
    <property type="project" value="InterPro"/>
</dbReference>
<evidence type="ECO:0000313" key="3">
    <source>
        <dbReference type="Proteomes" id="UP000657918"/>
    </source>
</evidence>
<dbReference type="GO" id="GO:0006281">
    <property type="term" value="P:DNA repair"/>
    <property type="evidence" value="ECO:0007669"/>
    <property type="project" value="InterPro"/>
</dbReference>
<dbReference type="Proteomes" id="UP000657918">
    <property type="component" value="Unassembled WGS sequence"/>
</dbReference>
<feature type="region of interest" description="Disordered" evidence="1">
    <location>
        <begin position="306"/>
        <end position="343"/>
    </location>
</feature>
<sequence length="464" mass="52205">MISPRGLERRESGQNLSDLITEQSDDFSVTQDLRRFFRIPYILRRWKKGASLLHLAALHQYGSNNPLGFSFLYFERRLQSNQAQLGQGMRIILLYPALPESWFCWGSCSPGLVISLAIDVRARKSGSERMLFRQHRTTGRRSVDPYSRRLLDWPLSGILSCNHVLQTSYRVGLVDVREVEGSDLEKESRRDFSLSAGLEVEFCLTGLPLSIKWHSSPFAASTQLSSLKSKKLPWLMALNEPNPDSQNSRNRNKKSWRRALLLRFFRSGDPFYAGAGFRLAFSRSDSLPNPSIDHVKCTELDPSRVGRFSMKPAPTGKKENMYKKSARPEEVSHSSREQKTSKGTRLAGFNATIRPLFQKVERVGANSASIPPIARRRAISPRRVLVCHEDLVVERERRTQLRKKVGVKGALRKLKADIVLIQESKLSSVDGATIRGVWKVNRCGLISVDAQGTAGGLICGALSP</sequence>
<geneLocation type="mitochondrion" evidence="2"/>
<dbReference type="GO" id="GO:0003677">
    <property type="term" value="F:DNA binding"/>
    <property type="evidence" value="ECO:0007669"/>
    <property type="project" value="InterPro"/>
</dbReference>
<gene>
    <name evidence="2" type="ORF">SADUNF_SadunfMtG0000200</name>
</gene>
<keyword evidence="2" id="KW-0496">Mitochondrion</keyword>
<dbReference type="AlphaFoldDB" id="A0A835MEN0"/>